<keyword evidence="1" id="KW-0862">Zinc</keyword>
<comment type="caution">
    <text evidence="3">The sequence shown here is derived from an EMBL/GenBank/DDBJ whole genome shotgun (WGS) entry which is preliminary data.</text>
</comment>
<dbReference type="InterPro" id="IPR040256">
    <property type="entry name" value="At4g02000-like"/>
</dbReference>
<dbReference type="EMBL" id="JAHRHJ020000008">
    <property type="protein sequence ID" value="KAH9306534.1"/>
    <property type="molecule type" value="Genomic_DNA"/>
</dbReference>
<keyword evidence="1" id="KW-0479">Metal-binding</keyword>
<dbReference type="InterPro" id="IPR001878">
    <property type="entry name" value="Znf_CCHC"/>
</dbReference>
<dbReference type="PANTHER" id="PTHR31286">
    <property type="entry name" value="GLYCINE-RICH CELL WALL STRUCTURAL PROTEIN 1.8-LIKE"/>
    <property type="match status" value="1"/>
</dbReference>
<evidence type="ECO:0000256" key="1">
    <source>
        <dbReference type="PROSITE-ProRule" id="PRU00047"/>
    </source>
</evidence>
<dbReference type="GO" id="GO:0003676">
    <property type="term" value="F:nucleic acid binding"/>
    <property type="evidence" value="ECO:0007669"/>
    <property type="project" value="InterPro"/>
</dbReference>
<accession>A0AA38FLW6</accession>
<evidence type="ECO:0000313" key="4">
    <source>
        <dbReference type="Proteomes" id="UP000824469"/>
    </source>
</evidence>
<sequence length="183" mass="20918">MIQFWVDVLGEPTELLGGSRECGGTKFGQDGCGENEQKRAVKLFGGSRECGGFGYGENERRVVHAAQNATAEEELPSIVPVWIRLFGWPAKFWNLVIFQAIGNSIGKFVRVADSSIRMDQMVYGRMCVYTDMNQPLPAKIMLEAGEDKWEHQIDYENIPFRCRFCHEYGHLFKDCPQRMKEQI</sequence>
<dbReference type="Gene3D" id="4.10.60.10">
    <property type="entry name" value="Zinc finger, CCHC-type"/>
    <property type="match status" value="1"/>
</dbReference>
<dbReference type="GO" id="GO:0008270">
    <property type="term" value="F:zinc ion binding"/>
    <property type="evidence" value="ECO:0007669"/>
    <property type="project" value="UniProtKB-KW"/>
</dbReference>
<gene>
    <name evidence="3" type="ORF">KI387_010938</name>
</gene>
<protein>
    <recommendedName>
        <fullName evidence="2">CCHC-type domain-containing protein</fullName>
    </recommendedName>
</protein>
<dbReference type="AlphaFoldDB" id="A0AA38FLW6"/>
<dbReference type="Proteomes" id="UP000824469">
    <property type="component" value="Unassembled WGS sequence"/>
</dbReference>
<dbReference type="PROSITE" id="PS50158">
    <property type="entry name" value="ZF_CCHC"/>
    <property type="match status" value="1"/>
</dbReference>
<feature type="domain" description="CCHC-type" evidence="2">
    <location>
        <begin position="161"/>
        <end position="177"/>
    </location>
</feature>
<dbReference type="SUPFAM" id="SSF57756">
    <property type="entry name" value="Retrovirus zinc finger-like domains"/>
    <property type="match status" value="1"/>
</dbReference>
<keyword evidence="4" id="KW-1185">Reference proteome</keyword>
<dbReference type="InterPro" id="IPR036875">
    <property type="entry name" value="Znf_CCHC_sf"/>
</dbReference>
<keyword evidence="1" id="KW-0863">Zinc-finger</keyword>
<reference evidence="3 4" key="1">
    <citation type="journal article" date="2021" name="Nat. Plants">
        <title>The Taxus genome provides insights into paclitaxel biosynthesis.</title>
        <authorList>
            <person name="Xiong X."/>
            <person name="Gou J."/>
            <person name="Liao Q."/>
            <person name="Li Y."/>
            <person name="Zhou Q."/>
            <person name="Bi G."/>
            <person name="Li C."/>
            <person name="Du R."/>
            <person name="Wang X."/>
            <person name="Sun T."/>
            <person name="Guo L."/>
            <person name="Liang H."/>
            <person name="Lu P."/>
            <person name="Wu Y."/>
            <person name="Zhang Z."/>
            <person name="Ro D.K."/>
            <person name="Shang Y."/>
            <person name="Huang S."/>
            <person name="Yan J."/>
        </authorList>
    </citation>
    <scope>NUCLEOTIDE SEQUENCE [LARGE SCALE GENOMIC DNA]</scope>
    <source>
        <strain evidence="3">Ta-2019</strain>
    </source>
</reference>
<evidence type="ECO:0000259" key="2">
    <source>
        <dbReference type="PROSITE" id="PS50158"/>
    </source>
</evidence>
<organism evidence="3 4">
    <name type="scientific">Taxus chinensis</name>
    <name type="common">Chinese yew</name>
    <name type="synonym">Taxus wallichiana var. chinensis</name>
    <dbReference type="NCBI Taxonomy" id="29808"/>
    <lineage>
        <taxon>Eukaryota</taxon>
        <taxon>Viridiplantae</taxon>
        <taxon>Streptophyta</taxon>
        <taxon>Embryophyta</taxon>
        <taxon>Tracheophyta</taxon>
        <taxon>Spermatophyta</taxon>
        <taxon>Pinopsida</taxon>
        <taxon>Pinidae</taxon>
        <taxon>Conifers II</taxon>
        <taxon>Cupressales</taxon>
        <taxon>Taxaceae</taxon>
        <taxon>Taxus</taxon>
    </lineage>
</organism>
<proteinExistence type="predicted"/>
<dbReference type="PANTHER" id="PTHR31286:SF180">
    <property type="entry name" value="OS10G0362600 PROTEIN"/>
    <property type="match status" value="1"/>
</dbReference>
<evidence type="ECO:0000313" key="3">
    <source>
        <dbReference type="EMBL" id="KAH9306534.1"/>
    </source>
</evidence>
<name>A0AA38FLW6_TAXCH</name>